<accession>A0A9P0E4W2</accession>
<keyword evidence="3" id="KW-1185">Reference proteome</keyword>
<proteinExistence type="predicted"/>
<evidence type="ECO:0000313" key="2">
    <source>
        <dbReference type="EMBL" id="CAH1390168.1"/>
    </source>
</evidence>
<dbReference type="AlphaFoldDB" id="A0A9P0E4W2"/>
<dbReference type="EMBL" id="OV725077">
    <property type="protein sequence ID" value="CAH1390168.1"/>
    <property type="molecule type" value="Genomic_DNA"/>
</dbReference>
<evidence type="ECO:0000256" key="1">
    <source>
        <dbReference type="SAM" id="MobiDB-lite"/>
    </source>
</evidence>
<sequence length="127" mass="12720">MDKSGCMSSIPGPGVPARGPAGSTAGGVWAEGVPPGLPPLGLLGVGAEGGLGAAAAGPRPAGVIDGRALPRQPRVLPVLGRGPSLRRGLASRVPPALVVHLIQAVSSEFINAIMSMKIIMRNMHINI</sequence>
<dbReference type="Proteomes" id="UP001152798">
    <property type="component" value="Chromosome 1"/>
</dbReference>
<gene>
    <name evidence="2" type="ORF">NEZAVI_LOCUS1413</name>
</gene>
<reference evidence="2" key="1">
    <citation type="submission" date="2022-01" db="EMBL/GenBank/DDBJ databases">
        <authorList>
            <person name="King R."/>
        </authorList>
    </citation>
    <scope>NUCLEOTIDE SEQUENCE</scope>
</reference>
<organism evidence="2 3">
    <name type="scientific">Nezara viridula</name>
    <name type="common">Southern green stink bug</name>
    <name type="synonym">Cimex viridulus</name>
    <dbReference type="NCBI Taxonomy" id="85310"/>
    <lineage>
        <taxon>Eukaryota</taxon>
        <taxon>Metazoa</taxon>
        <taxon>Ecdysozoa</taxon>
        <taxon>Arthropoda</taxon>
        <taxon>Hexapoda</taxon>
        <taxon>Insecta</taxon>
        <taxon>Pterygota</taxon>
        <taxon>Neoptera</taxon>
        <taxon>Paraneoptera</taxon>
        <taxon>Hemiptera</taxon>
        <taxon>Heteroptera</taxon>
        <taxon>Panheteroptera</taxon>
        <taxon>Pentatomomorpha</taxon>
        <taxon>Pentatomoidea</taxon>
        <taxon>Pentatomidae</taxon>
        <taxon>Pentatominae</taxon>
        <taxon>Nezara</taxon>
    </lineage>
</organism>
<evidence type="ECO:0000313" key="3">
    <source>
        <dbReference type="Proteomes" id="UP001152798"/>
    </source>
</evidence>
<protein>
    <submittedName>
        <fullName evidence="2">Uncharacterized protein</fullName>
    </submittedName>
</protein>
<name>A0A9P0E4W2_NEZVI</name>
<feature type="compositionally biased region" description="Low complexity" evidence="1">
    <location>
        <begin position="11"/>
        <end position="22"/>
    </location>
</feature>
<feature type="region of interest" description="Disordered" evidence="1">
    <location>
        <begin position="1"/>
        <end position="27"/>
    </location>
</feature>